<comment type="caution">
    <text evidence="2">The sequence shown here is derived from an EMBL/GenBank/DDBJ whole genome shotgun (WGS) entry which is preliminary data.</text>
</comment>
<name>A0A177B0E5_9BILA</name>
<keyword evidence="3" id="KW-1185">Reference proteome</keyword>
<gene>
    <name evidence="2" type="ORF">A3Q56_04427</name>
</gene>
<organism evidence="2 3">
    <name type="scientific">Intoshia linei</name>
    <dbReference type="NCBI Taxonomy" id="1819745"/>
    <lineage>
        <taxon>Eukaryota</taxon>
        <taxon>Metazoa</taxon>
        <taxon>Spiralia</taxon>
        <taxon>Lophotrochozoa</taxon>
        <taxon>Mesozoa</taxon>
        <taxon>Orthonectida</taxon>
        <taxon>Rhopaluridae</taxon>
        <taxon>Intoshia</taxon>
    </lineage>
</organism>
<evidence type="ECO:0000313" key="3">
    <source>
        <dbReference type="Proteomes" id="UP000078046"/>
    </source>
</evidence>
<protein>
    <recommendedName>
        <fullName evidence="1">SPIN-DOC-like zinc-finger domain-containing protein</fullName>
    </recommendedName>
</protein>
<dbReference type="AlphaFoldDB" id="A0A177B0E5"/>
<sequence>MKKRRTLSDEKRSFNSNWELNYFMIETTNHTMVCLICEQVIKTIKGDNAKQHY</sequence>
<evidence type="ECO:0000313" key="2">
    <source>
        <dbReference type="EMBL" id="OAF67749.1"/>
    </source>
</evidence>
<dbReference type="Proteomes" id="UP000078046">
    <property type="component" value="Unassembled WGS sequence"/>
</dbReference>
<dbReference type="Pfam" id="PF18658">
    <property type="entry name" value="zf-C2H2_12"/>
    <property type="match status" value="1"/>
</dbReference>
<dbReference type="EMBL" id="LWCA01000584">
    <property type="protein sequence ID" value="OAF67749.1"/>
    <property type="molecule type" value="Genomic_DNA"/>
</dbReference>
<feature type="domain" description="SPIN-DOC-like zinc-finger" evidence="1">
    <location>
        <begin position="16"/>
        <end position="53"/>
    </location>
</feature>
<proteinExistence type="predicted"/>
<dbReference type="InterPro" id="IPR040647">
    <property type="entry name" value="SPIN-DOC_Znf-C2H2"/>
</dbReference>
<reference evidence="2 3" key="1">
    <citation type="submission" date="2016-04" db="EMBL/GenBank/DDBJ databases">
        <title>The genome of Intoshia linei affirms orthonectids as highly simplified spiralians.</title>
        <authorList>
            <person name="Mikhailov K.V."/>
            <person name="Slusarev G.S."/>
            <person name="Nikitin M.A."/>
            <person name="Logacheva M.D."/>
            <person name="Penin A."/>
            <person name="Aleoshin V."/>
            <person name="Panchin Y.V."/>
        </authorList>
    </citation>
    <scope>NUCLEOTIDE SEQUENCE [LARGE SCALE GENOMIC DNA]</scope>
    <source>
        <strain evidence="2">Intl2013</strain>
        <tissue evidence="2">Whole animal</tissue>
    </source>
</reference>
<evidence type="ECO:0000259" key="1">
    <source>
        <dbReference type="Pfam" id="PF18658"/>
    </source>
</evidence>
<dbReference type="OrthoDB" id="6431883at2759"/>
<accession>A0A177B0E5</accession>